<dbReference type="Proteomes" id="UP001367508">
    <property type="component" value="Unassembled WGS sequence"/>
</dbReference>
<keyword evidence="3" id="KW-1185">Reference proteome</keyword>
<accession>A0AAN9KMY8</accession>
<protein>
    <submittedName>
        <fullName evidence="2">Uncharacterized protein</fullName>
    </submittedName>
</protein>
<evidence type="ECO:0000256" key="1">
    <source>
        <dbReference type="SAM" id="Phobius"/>
    </source>
</evidence>
<evidence type="ECO:0000313" key="2">
    <source>
        <dbReference type="EMBL" id="KAK7320457.1"/>
    </source>
</evidence>
<dbReference type="AlphaFoldDB" id="A0AAN9KMY8"/>
<name>A0AAN9KMY8_CANGL</name>
<keyword evidence="1" id="KW-0472">Membrane</keyword>
<feature type="transmembrane region" description="Helical" evidence="1">
    <location>
        <begin position="28"/>
        <end position="50"/>
    </location>
</feature>
<reference evidence="2 3" key="1">
    <citation type="submission" date="2024-01" db="EMBL/GenBank/DDBJ databases">
        <title>The genomes of 5 underutilized Papilionoideae crops provide insights into root nodulation and disease resistanc.</title>
        <authorList>
            <person name="Jiang F."/>
        </authorList>
    </citation>
    <scope>NUCLEOTIDE SEQUENCE [LARGE SCALE GENOMIC DNA]</scope>
    <source>
        <strain evidence="2">LVBAO_FW01</strain>
        <tissue evidence="2">Leaves</tissue>
    </source>
</reference>
<proteinExistence type="predicted"/>
<comment type="caution">
    <text evidence="2">The sequence shown here is derived from an EMBL/GenBank/DDBJ whole genome shotgun (WGS) entry which is preliminary data.</text>
</comment>
<dbReference type="EMBL" id="JAYMYQ010000007">
    <property type="protein sequence ID" value="KAK7320457.1"/>
    <property type="molecule type" value="Genomic_DNA"/>
</dbReference>
<sequence>MDTLTYRLVYFIIFFFFFLLSSRPSIFIAYLTLSFFLSPVFHLLLLSFFLSQFCLCHCMRSSFNSNGPSPSNCYTNSFFCTKLTPSGKERCQ</sequence>
<organism evidence="2 3">
    <name type="scientific">Canavalia gladiata</name>
    <name type="common">Sword bean</name>
    <name type="synonym">Dolichos gladiatus</name>
    <dbReference type="NCBI Taxonomy" id="3824"/>
    <lineage>
        <taxon>Eukaryota</taxon>
        <taxon>Viridiplantae</taxon>
        <taxon>Streptophyta</taxon>
        <taxon>Embryophyta</taxon>
        <taxon>Tracheophyta</taxon>
        <taxon>Spermatophyta</taxon>
        <taxon>Magnoliopsida</taxon>
        <taxon>eudicotyledons</taxon>
        <taxon>Gunneridae</taxon>
        <taxon>Pentapetalae</taxon>
        <taxon>rosids</taxon>
        <taxon>fabids</taxon>
        <taxon>Fabales</taxon>
        <taxon>Fabaceae</taxon>
        <taxon>Papilionoideae</taxon>
        <taxon>50 kb inversion clade</taxon>
        <taxon>NPAAA clade</taxon>
        <taxon>indigoferoid/millettioid clade</taxon>
        <taxon>Phaseoleae</taxon>
        <taxon>Canavalia</taxon>
    </lineage>
</organism>
<feature type="transmembrane region" description="Helical" evidence="1">
    <location>
        <begin position="6"/>
        <end position="21"/>
    </location>
</feature>
<keyword evidence="1" id="KW-0812">Transmembrane</keyword>
<gene>
    <name evidence="2" type="ORF">VNO77_29944</name>
</gene>
<evidence type="ECO:0000313" key="3">
    <source>
        <dbReference type="Proteomes" id="UP001367508"/>
    </source>
</evidence>
<keyword evidence="1" id="KW-1133">Transmembrane helix</keyword>